<keyword evidence="3" id="KW-1185">Reference proteome</keyword>
<dbReference type="EMBL" id="CP000611">
    <property type="protein sequence ID" value="ABQ72943.1"/>
    <property type="molecule type" value="Genomic_DNA"/>
</dbReference>
<proteinExistence type="predicted"/>
<dbReference type="Pfam" id="PF00934">
    <property type="entry name" value="PE"/>
    <property type="match status" value="1"/>
</dbReference>
<dbReference type="SUPFAM" id="SSF140459">
    <property type="entry name" value="PE/PPE dimer-like"/>
    <property type="match status" value="1"/>
</dbReference>
<name>A5U1P3_MYCTA</name>
<evidence type="ECO:0000313" key="2">
    <source>
        <dbReference type="EMBL" id="ABQ72943.1"/>
    </source>
</evidence>
<reference evidence="2 3" key="1">
    <citation type="journal article" date="2008" name="PLoS ONE">
        <title>Genetic basis of virulence attenuation revealed by comparative genomic analysis of Mycobacterium tuberculosis strain H37Ra versus H37Rv.</title>
        <authorList>
            <person name="Zheng H."/>
            <person name="Lu L."/>
            <person name="Wang B."/>
            <person name="Pu S."/>
            <person name="Zhang X."/>
            <person name="Zhu G."/>
            <person name="Shi W."/>
            <person name="Zhang L."/>
            <person name="Wang H."/>
            <person name="Wang S."/>
            <person name="Zhao G."/>
            <person name="Zhang Y."/>
        </authorList>
    </citation>
    <scope>NUCLEOTIDE SEQUENCE [LARGE SCALE GENOMIC DNA]</scope>
    <source>
        <strain evidence="3">ATCC 25177 / H37Ra</strain>
    </source>
</reference>
<evidence type="ECO:0000259" key="1">
    <source>
        <dbReference type="Pfam" id="PF00934"/>
    </source>
</evidence>
<accession>A5U1P3</accession>
<dbReference type="InterPro" id="IPR038332">
    <property type="entry name" value="PPE_sf"/>
</dbReference>
<dbReference type="Proteomes" id="UP000001988">
    <property type="component" value="Chromosome"/>
</dbReference>
<dbReference type="Gene3D" id="1.10.287.850">
    <property type="entry name" value="HP0062-like domain"/>
    <property type="match status" value="1"/>
</dbReference>
<protein>
    <submittedName>
        <fullName evidence="2">PE family protein</fullName>
    </submittedName>
</protein>
<dbReference type="AlphaFoldDB" id="A5U1P3"/>
<sequence>MIVPVRVLGPFEDGVHVSFVMAYPEMLAAAADTLQSIGATTVASNAAAAAPTTGVVPPAADEVSALTAAHFAAHAAMYQSVSARAAAIHDQFVATLASSASSYAATEVANAAAAS</sequence>
<dbReference type="InterPro" id="IPR000084">
    <property type="entry name" value="PE-PGRS_N"/>
</dbReference>
<gene>
    <name evidence="2" type="ordered locus">MRA_1205</name>
</gene>
<evidence type="ECO:0000313" key="3">
    <source>
        <dbReference type="Proteomes" id="UP000001988"/>
    </source>
</evidence>
<dbReference type="HOGENOM" id="CLU_000167_16_11_11"/>
<dbReference type="eggNOG" id="COG0657">
    <property type="taxonomic scope" value="Bacteria"/>
</dbReference>
<feature type="domain" description="PE" evidence="1">
    <location>
        <begin position="20"/>
        <end position="110"/>
    </location>
</feature>
<organism evidence="2 3">
    <name type="scientific">Mycobacterium tuberculosis (strain ATCC 25177 / H37Ra)</name>
    <dbReference type="NCBI Taxonomy" id="419947"/>
    <lineage>
        <taxon>Bacteria</taxon>
        <taxon>Bacillati</taxon>
        <taxon>Actinomycetota</taxon>
        <taxon>Actinomycetes</taxon>
        <taxon>Mycobacteriales</taxon>
        <taxon>Mycobacteriaceae</taxon>
        <taxon>Mycobacterium</taxon>
        <taxon>Mycobacterium tuberculosis complex</taxon>
    </lineage>
</organism>
<dbReference type="KEGG" id="mra:MRA_1205"/>